<protein>
    <submittedName>
        <fullName evidence="2">Uncharacterized protein</fullName>
    </submittedName>
</protein>
<feature type="region of interest" description="Disordered" evidence="1">
    <location>
        <begin position="32"/>
        <end position="59"/>
    </location>
</feature>
<evidence type="ECO:0000256" key="1">
    <source>
        <dbReference type="SAM" id="MobiDB-lite"/>
    </source>
</evidence>
<organism evidence="2 3">
    <name type="scientific">Limnothrix redekei LRLZ20PSL1</name>
    <dbReference type="NCBI Taxonomy" id="3112953"/>
    <lineage>
        <taxon>Bacteria</taxon>
        <taxon>Bacillati</taxon>
        <taxon>Cyanobacteriota</taxon>
        <taxon>Cyanophyceae</taxon>
        <taxon>Pseudanabaenales</taxon>
        <taxon>Pseudanabaenaceae</taxon>
        <taxon>Limnothrix</taxon>
    </lineage>
</organism>
<keyword evidence="3" id="KW-1185">Reference proteome</keyword>
<dbReference type="Proteomes" id="UP001604335">
    <property type="component" value="Unassembled WGS sequence"/>
</dbReference>
<reference evidence="3" key="1">
    <citation type="journal article" date="2024" name="Algal Res.">
        <title>Biochemical, toxicological and genomic investigation of a high-biomass producing Limnothrix strain isolated from Italian shallow drinking water reservoir.</title>
        <authorList>
            <person name="Simonazzi M."/>
            <person name="Shishido T.K."/>
            <person name="Delbaje E."/>
            <person name="Wahlsten M."/>
            <person name="Fewer D.P."/>
            <person name="Sivonen K."/>
            <person name="Pezzolesi L."/>
            <person name="Pistocchi R."/>
        </authorList>
    </citation>
    <scope>NUCLEOTIDE SEQUENCE [LARGE SCALE GENOMIC DNA]</scope>
    <source>
        <strain evidence="3">LRLZ20PSL1</strain>
    </source>
</reference>
<dbReference type="EMBL" id="JAZAQF010000006">
    <property type="protein sequence ID" value="MFG3816239.1"/>
    <property type="molecule type" value="Genomic_DNA"/>
</dbReference>
<name>A0ABW7C4T7_9CYAN</name>
<sequence>MRATETQGDEVAATAQPLPKFLKSYQSMVSASPNGTIARWERNPYGKMKDGRPQGPAQF</sequence>
<proteinExistence type="predicted"/>
<accession>A0ABW7C4T7</accession>
<evidence type="ECO:0000313" key="3">
    <source>
        <dbReference type="Proteomes" id="UP001604335"/>
    </source>
</evidence>
<gene>
    <name evidence="2" type="ORF">VPK24_01210</name>
</gene>
<comment type="caution">
    <text evidence="2">The sequence shown here is derived from an EMBL/GenBank/DDBJ whole genome shotgun (WGS) entry which is preliminary data.</text>
</comment>
<feature type="compositionally biased region" description="Basic and acidic residues" evidence="1">
    <location>
        <begin position="39"/>
        <end position="52"/>
    </location>
</feature>
<dbReference type="RefSeq" id="WP_393009994.1">
    <property type="nucleotide sequence ID" value="NZ_JAZAQF010000006.1"/>
</dbReference>
<evidence type="ECO:0000313" key="2">
    <source>
        <dbReference type="EMBL" id="MFG3816239.1"/>
    </source>
</evidence>